<protein>
    <recommendedName>
        <fullName evidence="2">UPF0173 metal-dependent hydrolase HNQ39_005602</fullName>
    </recommendedName>
</protein>
<dbReference type="SUPFAM" id="SSF56281">
    <property type="entry name" value="Metallo-hydrolase/oxidoreductase"/>
    <property type="match status" value="1"/>
</dbReference>
<keyword evidence="1 2" id="KW-0378">Hydrolase</keyword>
<comment type="caution">
    <text evidence="4">The sequence shown here is derived from an EMBL/GenBank/DDBJ whole genome shotgun (WGS) entry which is preliminary data.</text>
</comment>
<dbReference type="NCBIfam" id="NF001911">
    <property type="entry name" value="PRK00685.1"/>
    <property type="match status" value="1"/>
</dbReference>
<evidence type="ECO:0000256" key="1">
    <source>
        <dbReference type="ARBA" id="ARBA00022801"/>
    </source>
</evidence>
<dbReference type="AlphaFoldDB" id="A0A7W9W9Z6"/>
<keyword evidence="5" id="KW-1185">Reference proteome</keyword>
<name>A0A7W9W9Z6_ARMRO</name>
<dbReference type="EMBL" id="JACHGW010000008">
    <property type="protein sequence ID" value="MBB6053760.1"/>
    <property type="molecule type" value="Genomic_DNA"/>
</dbReference>
<dbReference type="InterPro" id="IPR050114">
    <property type="entry name" value="UPF0173_UPF0282_UlaG_hydrolase"/>
</dbReference>
<dbReference type="PANTHER" id="PTHR43546">
    <property type="entry name" value="UPF0173 METAL-DEPENDENT HYDROLASE MJ1163-RELATED"/>
    <property type="match status" value="1"/>
</dbReference>
<dbReference type="Pfam" id="PF12706">
    <property type="entry name" value="Lactamase_B_2"/>
    <property type="match status" value="1"/>
</dbReference>
<gene>
    <name evidence="4" type="ORF">HNQ39_005602</name>
</gene>
<dbReference type="RefSeq" id="WP_184203849.1">
    <property type="nucleotide sequence ID" value="NZ_JACHGW010000008.1"/>
</dbReference>
<dbReference type="GO" id="GO:0016787">
    <property type="term" value="F:hydrolase activity"/>
    <property type="evidence" value="ECO:0007669"/>
    <property type="project" value="UniProtKB-UniRule"/>
</dbReference>
<dbReference type="SMART" id="SM00849">
    <property type="entry name" value="Lactamase_B"/>
    <property type="match status" value="1"/>
</dbReference>
<evidence type="ECO:0000313" key="4">
    <source>
        <dbReference type="EMBL" id="MBB6053760.1"/>
    </source>
</evidence>
<sequence>MITTYLGHSTVLIETQNSKRILIEPWTYGNPACPAALKNPGPLDLILITHGHSDHMGDAVRLAQESGATVVTMFEIALFLGSKGVAESQLIGMNLGGSVSLPELGLTVTQVPALHSSRIDDGGEVVYAGSASGFVVTETGGSAFYHAGDTALFSDMRLISELYAPTLAFLPIGDRFTMGPREAAYALEFLSSVTEVIPIHWGTFPLLAGTPEALEAELAKRGRAVRVHGLKPGESLA</sequence>
<feature type="domain" description="Metallo-beta-lactamase" evidence="3">
    <location>
        <begin position="7"/>
        <end position="200"/>
    </location>
</feature>
<proteinExistence type="inferred from homology"/>
<accession>A0A7W9W9Z6</accession>
<reference evidence="4 5" key="1">
    <citation type="submission" date="2020-08" db="EMBL/GenBank/DDBJ databases">
        <title>Genomic Encyclopedia of Type Strains, Phase IV (KMG-IV): sequencing the most valuable type-strain genomes for metagenomic binning, comparative biology and taxonomic classification.</title>
        <authorList>
            <person name="Goeker M."/>
        </authorList>
    </citation>
    <scope>NUCLEOTIDE SEQUENCE [LARGE SCALE GENOMIC DNA]</scope>
    <source>
        <strain evidence="4 5">DSM 23562</strain>
    </source>
</reference>
<evidence type="ECO:0000313" key="5">
    <source>
        <dbReference type="Proteomes" id="UP000520814"/>
    </source>
</evidence>
<dbReference type="Gene3D" id="3.60.15.10">
    <property type="entry name" value="Ribonuclease Z/Hydroxyacylglutathione hydrolase-like"/>
    <property type="match status" value="1"/>
</dbReference>
<dbReference type="HAMAP" id="MF_00457">
    <property type="entry name" value="UPF0173"/>
    <property type="match status" value="1"/>
</dbReference>
<comment type="similarity">
    <text evidence="2">Belongs to the UPF0173 family.</text>
</comment>
<dbReference type="PANTHER" id="PTHR43546:SF3">
    <property type="entry name" value="UPF0173 METAL-DEPENDENT HYDROLASE MJ1163"/>
    <property type="match status" value="1"/>
</dbReference>
<evidence type="ECO:0000256" key="2">
    <source>
        <dbReference type="HAMAP-Rule" id="MF_00457"/>
    </source>
</evidence>
<dbReference type="InterPro" id="IPR001279">
    <property type="entry name" value="Metallo-B-lactamas"/>
</dbReference>
<evidence type="ECO:0000259" key="3">
    <source>
        <dbReference type="SMART" id="SM00849"/>
    </source>
</evidence>
<dbReference type="InterPro" id="IPR036866">
    <property type="entry name" value="RibonucZ/Hydroxyglut_hydro"/>
</dbReference>
<organism evidence="4 5">
    <name type="scientific">Armatimonas rosea</name>
    <dbReference type="NCBI Taxonomy" id="685828"/>
    <lineage>
        <taxon>Bacteria</taxon>
        <taxon>Bacillati</taxon>
        <taxon>Armatimonadota</taxon>
        <taxon>Armatimonadia</taxon>
        <taxon>Armatimonadales</taxon>
        <taxon>Armatimonadaceae</taxon>
        <taxon>Armatimonas</taxon>
    </lineage>
</organism>
<dbReference type="InterPro" id="IPR022877">
    <property type="entry name" value="UPF0173"/>
</dbReference>
<dbReference type="Proteomes" id="UP000520814">
    <property type="component" value="Unassembled WGS sequence"/>
</dbReference>